<evidence type="ECO:0000259" key="6">
    <source>
        <dbReference type="SMART" id="SM00842"/>
    </source>
</evidence>
<evidence type="ECO:0000256" key="4">
    <source>
        <dbReference type="ARBA" id="ARBA00023306"/>
    </source>
</evidence>
<dbReference type="PATRIC" id="fig|1619091.4.peg.537"/>
<dbReference type="HAMAP" id="MF_02033">
    <property type="entry name" value="FtsA"/>
    <property type="match status" value="1"/>
</dbReference>
<comment type="caution">
    <text evidence="7">The sequence shown here is derived from an EMBL/GenBank/DDBJ whole genome shotgun (WGS) entry which is preliminary data.</text>
</comment>
<dbReference type="SMART" id="SM00842">
    <property type="entry name" value="FtsA"/>
    <property type="match status" value="1"/>
</dbReference>
<reference evidence="7 8" key="1">
    <citation type="journal article" date="2015" name="Nature">
        <title>rRNA introns, odd ribosomes, and small enigmatic genomes across a large radiation of phyla.</title>
        <authorList>
            <person name="Brown C.T."/>
            <person name="Hug L.A."/>
            <person name="Thomas B.C."/>
            <person name="Sharon I."/>
            <person name="Castelle C.J."/>
            <person name="Singh A."/>
            <person name="Wilkins M.J."/>
            <person name="Williams K.H."/>
            <person name="Banfield J.F."/>
        </authorList>
    </citation>
    <scope>NUCLEOTIDE SEQUENCE [LARGE SCALE GENOMIC DNA]</scope>
</reference>
<keyword evidence="2 7" id="KW-0132">Cell division</keyword>
<keyword evidence="3" id="KW-0472">Membrane</keyword>
<dbReference type="Pfam" id="PF02491">
    <property type="entry name" value="SHS2_FTSA"/>
    <property type="match status" value="1"/>
</dbReference>
<organism evidence="7 8">
    <name type="scientific">candidate division WS6 bacterium GW2011_GWC2_36_7</name>
    <dbReference type="NCBI Taxonomy" id="1619091"/>
    <lineage>
        <taxon>Bacteria</taxon>
        <taxon>Candidatus Dojkabacteria</taxon>
    </lineage>
</organism>
<keyword evidence="4" id="KW-0131">Cell cycle</keyword>
<dbReference type="Gene3D" id="3.30.1490.110">
    <property type="match status" value="1"/>
</dbReference>
<feature type="non-terminal residue" evidence="7">
    <location>
        <position position="1"/>
    </location>
</feature>
<accession>A0A0G0HFT9</accession>
<dbReference type="Pfam" id="PF14450">
    <property type="entry name" value="FtsA"/>
    <property type="match status" value="2"/>
</dbReference>
<dbReference type="GO" id="GO:0009898">
    <property type="term" value="C:cytoplasmic side of plasma membrane"/>
    <property type="evidence" value="ECO:0007669"/>
    <property type="project" value="TreeGrafter"/>
</dbReference>
<protein>
    <submittedName>
        <fullName evidence="7">Cell division protein ftsA</fullName>
    </submittedName>
</protein>
<feature type="domain" description="SHS2" evidence="6">
    <location>
        <begin position="15"/>
        <end position="201"/>
    </location>
</feature>
<keyword evidence="1" id="KW-1003">Cell membrane</keyword>
<evidence type="ECO:0000313" key="8">
    <source>
        <dbReference type="Proteomes" id="UP000034075"/>
    </source>
</evidence>
<dbReference type="PIRSF" id="PIRSF003101">
    <property type="entry name" value="FtsA"/>
    <property type="match status" value="1"/>
</dbReference>
<dbReference type="InterPro" id="IPR050696">
    <property type="entry name" value="FtsA/MreB"/>
</dbReference>
<dbReference type="InterPro" id="IPR020823">
    <property type="entry name" value="Cell_div_FtsA"/>
</dbReference>
<dbReference type="CDD" id="cd24048">
    <property type="entry name" value="ASKHA_NBD_FtsA"/>
    <property type="match status" value="1"/>
</dbReference>
<dbReference type="InterPro" id="IPR003494">
    <property type="entry name" value="SHS2_FtsA"/>
</dbReference>
<name>A0A0G0HFT9_9BACT</name>
<dbReference type="Gene3D" id="3.30.420.40">
    <property type="match status" value="2"/>
</dbReference>
<dbReference type="Proteomes" id="UP000034075">
    <property type="component" value="Unassembled WGS sequence"/>
</dbReference>
<evidence type="ECO:0000256" key="3">
    <source>
        <dbReference type="ARBA" id="ARBA00023136"/>
    </source>
</evidence>
<dbReference type="InterPro" id="IPR043129">
    <property type="entry name" value="ATPase_NBD"/>
</dbReference>
<dbReference type="EMBL" id="LBSF01000048">
    <property type="protein sequence ID" value="KKQ10964.1"/>
    <property type="molecule type" value="Genomic_DNA"/>
</dbReference>
<feature type="compositionally biased region" description="Basic and acidic residues" evidence="5">
    <location>
        <begin position="290"/>
        <end position="300"/>
    </location>
</feature>
<dbReference type="SUPFAM" id="SSF53067">
    <property type="entry name" value="Actin-like ATPase domain"/>
    <property type="match status" value="2"/>
</dbReference>
<dbReference type="AlphaFoldDB" id="A0A0G0HFT9"/>
<evidence type="ECO:0000256" key="2">
    <source>
        <dbReference type="ARBA" id="ARBA00022618"/>
    </source>
</evidence>
<dbReference type="GO" id="GO:0032153">
    <property type="term" value="C:cell division site"/>
    <property type="evidence" value="ECO:0007669"/>
    <property type="project" value="TreeGrafter"/>
</dbReference>
<evidence type="ECO:0000256" key="1">
    <source>
        <dbReference type="ARBA" id="ARBA00022475"/>
    </source>
</evidence>
<dbReference type="PANTHER" id="PTHR32432">
    <property type="entry name" value="CELL DIVISION PROTEIN FTSA-RELATED"/>
    <property type="match status" value="1"/>
</dbReference>
<evidence type="ECO:0000256" key="5">
    <source>
        <dbReference type="SAM" id="MobiDB-lite"/>
    </source>
</evidence>
<sequence>SKINSALKNMARKIITAIDLGSSKVTTVISSVDDNQTPSVIGVCSHTSKGIKKGVVVNIDDATNAISESVLAAERMAGVTVSDVYVSINGEQVTSLNNKGVVAVAGSEITIDDTYRAIENARTLSLPDNLNPIHIIPREFVVDNQGGIKYPIGMSGGRLEVETHIITAPNSYWQNIRKCVEQVGLNVYDVIFTGWASSLSVLTETEKELGVSMLDIGSGTTSITIFEEGSIIYSSCIPWGGNSITSDIAIGLQVSLEEAEKIKLYMSDILDNKTAVSKGKGMDSTPALLRKKDEPKEKKSKVDEIDLSGYGIDKSVSKETLQNIVEARCEEIFEMAKENVSKSGYNIGMPAGVVLTGGTGLLRNITKIVQGVFGVSARIGYPSGLTGMTEEISDPSYACVQGLIKHAMDDDVDISSSNDKKKSNVKGFVGKLGEWMKSLLP</sequence>
<proteinExistence type="inferred from homology"/>
<gene>
    <name evidence="7" type="ORF">US24_C0048G0001</name>
</gene>
<dbReference type="PANTHER" id="PTHR32432:SF4">
    <property type="entry name" value="CELL DIVISION PROTEIN FTSA"/>
    <property type="match status" value="1"/>
</dbReference>
<dbReference type="NCBIfam" id="TIGR01174">
    <property type="entry name" value="ftsA"/>
    <property type="match status" value="1"/>
</dbReference>
<evidence type="ECO:0000313" key="7">
    <source>
        <dbReference type="EMBL" id="KKQ10964.1"/>
    </source>
</evidence>
<dbReference type="GO" id="GO:0051301">
    <property type="term" value="P:cell division"/>
    <property type="evidence" value="ECO:0007669"/>
    <property type="project" value="UniProtKB-KW"/>
</dbReference>
<feature type="region of interest" description="Disordered" evidence="5">
    <location>
        <begin position="280"/>
        <end position="300"/>
    </location>
</feature>